<keyword evidence="2" id="KW-1185">Reference proteome</keyword>
<dbReference type="Proteomes" id="UP000887564">
    <property type="component" value="Unplaced"/>
</dbReference>
<protein>
    <submittedName>
        <fullName evidence="3">Uncharacterized protein</fullName>
    </submittedName>
</protein>
<evidence type="ECO:0000256" key="1">
    <source>
        <dbReference type="SAM" id="MobiDB-lite"/>
    </source>
</evidence>
<organism evidence="2 3">
    <name type="scientific">Parascaris equorum</name>
    <name type="common">Equine roundworm</name>
    <dbReference type="NCBI Taxonomy" id="6256"/>
    <lineage>
        <taxon>Eukaryota</taxon>
        <taxon>Metazoa</taxon>
        <taxon>Ecdysozoa</taxon>
        <taxon>Nematoda</taxon>
        <taxon>Chromadorea</taxon>
        <taxon>Rhabditida</taxon>
        <taxon>Spirurina</taxon>
        <taxon>Ascaridomorpha</taxon>
        <taxon>Ascaridoidea</taxon>
        <taxon>Ascarididae</taxon>
        <taxon>Parascaris</taxon>
    </lineage>
</organism>
<evidence type="ECO:0000313" key="3">
    <source>
        <dbReference type="WBParaSite" id="PEQ_0000631201-mRNA-1"/>
    </source>
</evidence>
<evidence type="ECO:0000313" key="2">
    <source>
        <dbReference type="Proteomes" id="UP000887564"/>
    </source>
</evidence>
<dbReference type="WBParaSite" id="PEQ_0000631201-mRNA-1">
    <property type="protein sequence ID" value="PEQ_0000631201-mRNA-1"/>
    <property type="gene ID" value="PEQ_0000631201"/>
</dbReference>
<dbReference type="AlphaFoldDB" id="A0A914RNB6"/>
<name>A0A914RNB6_PAREQ</name>
<accession>A0A914RNB6</accession>
<sequence>MNGSVAICSKCSSLSSGDDEEDDAASVGSQDDDESSTVDERAGATPNIPQE</sequence>
<feature type="compositionally biased region" description="Acidic residues" evidence="1">
    <location>
        <begin position="17"/>
        <end position="37"/>
    </location>
</feature>
<reference evidence="3" key="1">
    <citation type="submission" date="2022-11" db="UniProtKB">
        <authorList>
            <consortium name="WormBaseParasite"/>
        </authorList>
    </citation>
    <scope>IDENTIFICATION</scope>
</reference>
<feature type="region of interest" description="Disordered" evidence="1">
    <location>
        <begin position="1"/>
        <end position="51"/>
    </location>
</feature>
<proteinExistence type="predicted"/>